<sequence>MEIITHEKISQKLCGVPLEVREGYSRVELATTGEMAADASGLIHGGFIFGLADYAAMIAVNHPNVVLGAADVKFLKPVTAGESVVAEAKIISVKGKKYQVSVVAHSGEVCVFEGEFTCFVLDQHVLNRTHQE</sequence>
<dbReference type="Pfam" id="PF03061">
    <property type="entry name" value="4HBT"/>
    <property type="match status" value="1"/>
</dbReference>
<dbReference type="CDD" id="cd03443">
    <property type="entry name" value="PaaI_thioesterase"/>
    <property type="match status" value="1"/>
</dbReference>
<dbReference type="NCBIfam" id="TIGR00369">
    <property type="entry name" value="unchar_dom_1"/>
    <property type="match status" value="1"/>
</dbReference>
<dbReference type="OrthoDB" id="5323777at2"/>
<dbReference type="InterPro" id="IPR052723">
    <property type="entry name" value="Acyl-CoA_thioesterase_PaaI"/>
</dbReference>
<comment type="caution">
    <text evidence="3">The sequence shown here is derived from an EMBL/GenBank/DDBJ whole genome shotgun (WGS) entry which is preliminary data.</text>
</comment>
<dbReference type="PANTHER" id="PTHR42856:SF1">
    <property type="entry name" value="ACYL-COENZYME A THIOESTERASE PAAI"/>
    <property type="match status" value="1"/>
</dbReference>
<evidence type="ECO:0000259" key="2">
    <source>
        <dbReference type="Pfam" id="PF03061"/>
    </source>
</evidence>
<organism evidence="3 4">
    <name type="scientific">Desulfonema ishimotonii</name>
    <dbReference type="NCBI Taxonomy" id="45657"/>
    <lineage>
        <taxon>Bacteria</taxon>
        <taxon>Pseudomonadati</taxon>
        <taxon>Thermodesulfobacteriota</taxon>
        <taxon>Desulfobacteria</taxon>
        <taxon>Desulfobacterales</taxon>
        <taxon>Desulfococcaceae</taxon>
        <taxon>Desulfonema</taxon>
    </lineage>
</organism>
<gene>
    <name evidence="3" type="ORF">DENIS_4504</name>
</gene>
<evidence type="ECO:0000313" key="4">
    <source>
        <dbReference type="Proteomes" id="UP000288096"/>
    </source>
</evidence>
<dbReference type="RefSeq" id="WP_124330566.1">
    <property type="nucleotide sequence ID" value="NZ_BEXT01000001.1"/>
</dbReference>
<dbReference type="InterPro" id="IPR003736">
    <property type="entry name" value="PAAI_dom"/>
</dbReference>
<reference evidence="4" key="1">
    <citation type="submission" date="2017-11" db="EMBL/GenBank/DDBJ databases">
        <authorList>
            <person name="Watanabe M."/>
            <person name="Kojima H."/>
        </authorList>
    </citation>
    <scope>NUCLEOTIDE SEQUENCE [LARGE SCALE GENOMIC DNA]</scope>
    <source>
        <strain evidence="4">Tokyo 01</strain>
    </source>
</reference>
<dbReference type="InterPro" id="IPR029069">
    <property type="entry name" value="HotDog_dom_sf"/>
</dbReference>
<dbReference type="InterPro" id="IPR006683">
    <property type="entry name" value="Thioestr_dom"/>
</dbReference>
<name>A0A401G2P9_9BACT</name>
<accession>A0A401G2P9</accession>
<dbReference type="AlphaFoldDB" id="A0A401G2P9"/>
<protein>
    <submittedName>
        <fullName evidence="3">Thioesterase</fullName>
    </submittedName>
</protein>
<keyword evidence="4" id="KW-1185">Reference proteome</keyword>
<evidence type="ECO:0000313" key="3">
    <source>
        <dbReference type="EMBL" id="GBC63510.1"/>
    </source>
</evidence>
<dbReference type="Proteomes" id="UP000288096">
    <property type="component" value="Unassembled WGS sequence"/>
</dbReference>
<dbReference type="GO" id="GO:0016289">
    <property type="term" value="F:acyl-CoA hydrolase activity"/>
    <property type="evidence" value="ECO:0007669"/>
    <property type="project" value="TreeGrafter"/>
</dbReference>
<proteinExistence type="predicted"/>
<evidence type="ECO:0000256" key="1">
    <source>
        <dbReference type="ARBA" id="ARBA00022801"/>
    </source>
</evidence>
<keyword evidence="1" id="KW-0378">Hydrolase</keyword>
<reference evidence="4" key="2">
    <citation type="submission" date="2019-01" db="EMBL/GenBank/DDBJ databases">
        <title>Genome sequence of Desulfonema ishimotonii strain Tokyo 01.</title>
        <authorList>
            <person name="Fukui M."/>
        </authorList>
    </citation>
    <scope>NUCLEOTIDE SEQUENCE [LARGE SCALE GENOMIC DNA]</scope>
    <source>
        <strain evidence="4">Tokyo 01</strain>
    </source>
</reference>
<dbReference type="PANTHER" id="PTHR42856">
    <property type="entry name" value="ACYL-COENZYME A THIOESTERASE PAAI"/>
    <property type="match status" value="1"/>
</dbReference>
<feature type="domain" description="Thioesterase" evidence="2">
    <location>
        <begin position="41"/>
        <end position="107"/>
    </location>
</feature>
<dbReference type="EMBL" id="BEXT01000001">
    <property type="protein sequence ID" value="GBC63510.1"/>
    <property type="molecule type" value="Genomic_DNA"/>
</dbReference>
<dbReference type="SUPFAM" id="SSF54637">
    <property type="entry name" value="Thioesterase/thiol ester dehydrase-isomerase"/>
    <property type="match status" value="1"/>
</dbReference>
<dbReference type="Gene3D" id="3.10.129.10">
    <property type="entry name" value="Hotdog Thioesterase"/>
    <property type="match status" value="1"/>
</dbReference>